<protein>
    <recommendedName>
        <fullName evidence="3">DUF2971 domain-containing protein</fullName>
    </recommendedName>
</protein>
<proteinExistence type="predicted"/>
<reference evidence="2" key="1">
    <citation type="submission" date="2016-11" db="EMBL/GenBank/DDBJ databases">
        <authorList>
            <person name="Varghese N."/>
            <person name="Submissions S."/>
        </authorList>
    </citation>
    <scope>NUCLEOTIDE SEQUENCE [LARGE SCALE GENOMIC DNA]</scope>
    <source>
        <strain evidence="2">DSM 25330</strain>
    </source>
</reference>
<evidence type="ECO:0000313" key="1">
    <source>
        <dbReference type="EMBL" id="SHH79430.1"/>
    </source>
</evidence>
<evidence type="ECO:0000313" key="2">
    <source>
        <dbReference type="Proteomes" id="UP000184522"/>
    </source>
</evidence>
<name>A0A1M5VW77_9FLAO</name>
<dbReference type="EMBL" id="FQWS01000006">
    <property type="protein sequence ID" value="SHH79430.1"/>
    <property type="molecule type" value="Genomic_DNA"/>
</dbReference>
<dbReference type="STRING" id="1089305.SAMN05444148_2836"/>
<evidence type="ECO:0008006" key="3">
    <source>
        <dbReference type="Google" id="ProtNLM"/>
    </source>
</evidence>
<accession>A0A1M5VW77</accession>
<dbReference type="Proteomes" id="UP000184522">
    <property type="component" value="Unassembled WGS sequence"/>
</dbReference>
<dbReference type="InterPro" id="IPR021352">
    <property type="entry name" value="DUF2971"/>
</dbReference>
<organism evidence="1 2">
    <name type="scientific">Winogradskyella jejuensis</name>
    <dbReference type="NCBI Taxonomy" id="1089305"/>
    <lineage>
        <taxon>Bacteria</taxon>
        <taxon>Pseudomonadati</taxon>
        <taxon>Bacteroidota</taxon>
        <taxon>Flavobacteriia</taxon>
        <taxon>Flavobacteriales</taxon>
        <taxon>Flavobacteriaceae</taxon>
        <taxon>Winogradskyella</taxon>
    </lineage>
</organism>
<gene>
    <name evidence="1" type="ORF">SAMN05444148_2836</name>
</gene>
<sequence>MYKEHHSFHTPEKELTVWRYLDFEKFVDLITSGKLFFCRSDNFEDPFEGIFRLKDYETTKNMFDDQHITKQYYFLNCWHINENQSDAMWKIFLNTKNGIAIKSTVGNIIESLKDSEDDVNISKVYYRDFDKVTFHELMFESQNRQILGGRGGSVNQFNYKRISFEHEKELRLYHVDLPIPHAIKNGIPREPLTHKHIDINLSELINEIVVAPFADDWFKNMVENLTKKLNLNFVITKSDLYNLNQ</sequence>
<dbReference type="AlphaFoldDB" id="A0A1M5VW77"/>
<dbReference type="RefSeq" id="WP_073087691.1">
    <property type="nucleotide sequence ID" value="NZ_FQWS01000006.1"/>
</dbReference>
<dbReference type="OrthoDB" id="8548541at2"/>
<keyword evidence="2" id="KW-1185">Reference proteome</keyword>
<dbReference type="Pfam" id="PF11185">
    <property type="entry name" value="DUF2971"/>
    <property type="match status" value="1"/>
</dbReference>